<sequence>MGLQKGEFVLINYTLTVLDDTQEKVIDTTYKEVAEKAGLKTENVVFEPELVIIGEGFVIKPIEDVLVEMNENEKREFVLEPSQAFGERDPKNIVILPARELSSRGVIPRVGEEVEIEGRRGRVIRIGAGRVTIDFNHPFAGKKVKVELTLEKILKDDAEKIRELFHRWFRNIPKENIKAEIAGDTVKIEVPTSIFLIENAFTLLSGFVRDVQRHFENINNVEFVAKVPIERPKKEEEKKGEAAKEESKESSAGQESASQESRAEAKEEQ</sequence>
<evidence type="ECO:0000256" key="6">
    <source>
        <dbReference type="ARBA" id="ARBA00023110"/>
    </source>
</evidence>
<dbReference type="GO" id="GO:0042026">
    <property type="term" value="P:protein refolding"/>
    <property type="evidence" value="ECO:0007669"/>
    <property type="project" value="UniProtKB-ARBA"/>
</dbReference>
<dbReference type="InterPro" id="IPR048261">
    <property type="entry name" value="SlpA/SlyD-like_ins_sf"/>
</dbReference>
<dbReference type="EMBL" id="CP007493">
    <property type="protein sequence ID" value="AJB42616.1"/>
    <property type="molecule type" value="Genomic_DNA"/>
</dbReference>
<dbReference type="AlphaFoldDB" id="A0A3G1A6L8"/>
<dbReference type="RefSeq" id="WP_052887130.1">
    <property type="nucleotide sequence ID" value="NZ_CP007493.1"/>
</dbReference>
<dbReference type="GO" id="GO:0003755">
    <property type="term" value="F:peptidyl-prolyl cis-trans isomerase activity"/>
    <property type="evidence" value="ECO:0007669"/>
    <property type="project" value="UniProtKB-KW"/>
</dbReference>
<dbReference type="InterPro" id="IPR001179">
    <property type="entry name" value="PPIase_FKBP_dom"/>
</dbReference>
<evidence type="ECO:0000256" key="1">
    <source>
        <dbReference type="ARBA" id="ARBA00000971"/>
    </source>
</evidence>
<evidence type="ECO:0000256" key="5">
    <source>
        <dbReference type="ARBA" id="ARBA00022490"/>
    </source>
</evidence>
<dbReference type="Gene3D" id="3.30.70.2210">
    <property type="match status" value="1"/>
</dbReference>
<gene>
    <name evidence="12" type="ORF">TCARB_1574</name>
</gene>
<keyword evidence="6 9" id="KW-0697">Rotamase</keyword>
<dbReference type="Proteomes" id="UP000266720">
    <property type="component" value="Chromosome"/>
</dbReference>
<dbReference type="InterPro" id="IPR040825">
    <property type="entry name" value="FKBP26_C"/>
</dbReference>
<dbReference type="InterPro" id="IPR046357">
    <property type="entry name" value="PPIase_dom_sf"/>
</dbReference>
<feature type="domain" description="PPIase FKBP-type" evidence="11">
    <location>
        <begin position="6"/>
        <end position="101"/>
    </location>
</feature>
<evidence type="ECO:0000259" key="11">
    <source>
        <dbReference type="PROSITE" id="PS50059"/>
    </source>
</evidence>
<dbReference type="Pfam" id="PF18046">
    <property type="entry name" value="FKBP26_C"/>
    <property type="match status" value="1"/>
</dbReference>
<feature type="compositionally biased region" description="Basic and acidic residues" evidence="10">
    <location>
        <begin position="232"/>
        <end position="249"/>
    </location>
</feature>
<dbReference type="InterPro" id="IPR054016">
    <property type="entry name" value="FKBP26_IF"/>
</dbReference>
<dbReference type="Gene3D" id="2.40.10.330">
    <property type="match status" value="1"/>
</dbReference>
<dbReference type="STRING" id="697581.TCARB_1574"/>
<evidence type="ECO:0000256" key="8">
    <source>
        <dbReference type="ARBA" id="ARBA00023235"/>
    </source>
</evidence>
<dbReference type="Pfam" id="PF22199">
    <property type="entry name" value="FKBP26_IF"/>
    <property type="match status" value="1"/>
</dbReference>
<organism evidence="12 13">
    <name type="scientific">Thermofilum adornatum 1505</name>
    <dbReference type="NCBI Taxonomy" id="697581"/>
    <lineage>
        <taxon>Archaea</taxon>
        <taxon>Thermoproteota</taxon>
        <taxon>Thermoprotei</taxon>
        <taxon>Thermofilales</taxon>
        <taxon>Thermofilaceae</taxon>
        <taxon>Thermofilum</taxon>
    </lineage>
</organism>
<evidence type="ECO:0000256" key="10">
    <source>
        <dbReference type="SAM" id="MobiDB-lite"/>
    </source>
</evidence>
<proteinExistence type="inferred from homology"/>
<evidence type="ECO:0000256" key="7">
    <source>
        <dbReference type="ARBA" id="ARBA00023186"/>
    </source>
</evidence>
<dbReference type="Gene3D" id="3.10.50.40">
    <property type="match status" value="1"/>
</dbReference>
<evidence type="ECO:0000256" key="4">
    <source>
        <dbReference type="ARBA" id="ARBA00013194"/>
    </source>
</evidence>
<evidence type="ECO:0000313" key="13">
    <source>
        <dbReference type="Proteomes" id="UP000266720"/>
    </source>
</evidence>
<dbReference type="GO" id="GO:0005737">
    <property type="term" value="C:cytoplasm"/>
    <property type="evidence" value="ECO:0007669"/>
    <property type="project" value="UniProtKB-SubCell"/>
</dbReference>
<dbReference type="EC" id="5.2.1.8" evidence="4 9"/>
<feature type="compositionally biased region" description="Low complexity" evidence="10">
    <location>
        <begin position="250"/>
        <end position="260"/>
    </location>
</feature>
<comment type="similarity">
    <text evidence="3">Belongs to the FKBP-type PPIase family.</text>
</comment>
<evidence type="ECO:0000256" key="2">
    <source>
        <dbReference type="ARBA" id="ARBA00004496"/>
    </source>
</evidence>
<keyword evidence="5" id="KW-0963">Cytoplasm</keyword>
<dbReference type="PANTHER" id="PTHR47861">
    <property type="entry name" value="FKBP-TYPE PEPTIDYL-PROLYL CIS-TRANS ISOMERASE SLYD"/>
    <property type="match status" value="1"/>
</dbReference>
<dbReference type="PANTHER" id="PTHR47861:SF3">
    <property type="entry name" value="FKBP-TYPE PEPTIDYL-PROLYL CIS-TRANS ISOMERASE SLYD"/>
    <property type="match status" value="1"/>
</dbReference>
<dbReference type="PROSITE" id="PS50059">
    <property type="entry name" value="FKBP_PPIASE"/>
    <property type="match status" value="1"/>
</dbReference>
<evidence type="ECO:0000256" key="9">
    <source>
        <dbReference type="PROSITE-ProRule" id="PRU00277"/>
    </source>
</evidence>
<dbReference type="KEGG" id="tcb:TCARB_1574"/>
<keyword evidence="8 9" id="KW-0413">Isomerase</keyword>
<reference evidence="13" key="1">
    <citation type="book" date="2010" name="EXTREMOPHILES" publisher="0:0-0">
        <title>Complete genome sequences of ten hyperthermophilic archaea reveal their metabolic capabilities and possible ecological roles.</title>
        <editorList>
            <person name="?"/>
        </editorList>
        <authorList>
            <person name="Ravin N.V."/>
            <person name="Mardanov A.V."/>
            <person name="Bonch-Osmolovskaya E.A."/>
            <person name="Skryabin K.G."/>
        </authorList>
    </citation>
    <scope>NUCLEOTIDE SEQUENCE [LARGE SCALE GENOMIC DNA]</scope>
    <source>
        <strain evidence="13">1505</strain>
    </source>
</reference>
<keyword evidence="7" id="KW-0143">Chaperone</keyword>
<evidence type="ECO:0000256" key="3">
    <source>
        <dbReference type="ARBA" id="ARBA00006577"/>
    </source>
</evidence>
<feature type="region of interest" description="Disordered" evidence="10">
    <location>
        <begin position="232"/>
        <end position="269"/>
    </location>
</feature>
<dbReference type="SUPFAM" id="SSF54534">
    <property type="entry name" value="FKBP-like"/>
    <property type="match status" value="1"/>
</dbReference>
<dbReference type="GeneID" id="25406979"/>
<evidence type="ECO:0000313" key="12">
    <source>
        <dbReference type="EMBL" id="AJB42616.1"/>
    </source>
</evidence>
<accession>A0A3G1A6L8</accession>
<name>A0A3G1A6L8_9CREN</name>
<comment type="subcellular location">
    <subcellularLocation>
        <location evidence="2">Cytoplasm</location>
    </subcellularLocation>
</comment>
<protein>
    <recommendedName>
        <fullName evidence="4 9">peptidylprolyl isomerase</fullName>
        <ecNumber evidence="4 9">5.2.1.8</ecNumber>
    </recommendedName>
</protein>
<comment type="catalytic activity">
    <reaction evidence="1 9">
        <text>[protein]-peptidylproline (omega=180) = [protein]-peptidylproline (omega=0)</text>
        <dbReference type="Rhea" id="RHEA:16237"/>
        <dbReference type="Rhea" id="RHEA-COMP:10747"/>
        <dbReference type="Rhea" id="RHEA-COMP:10748"/>
        <dbReference type="ChEBI" id="CHEBI:83833"/>
        <dbReference type="ChEBI" id="CHEBI:83834"/>
        <dbReference type="EC" id="5.2.1.8"/>
    </reaction>
</comment>